<name>A0ABY6J3N6_9BACT</name>
<protein>
    <submittedName>
        <fullName evidence="2">RidA family protein</fullName>
    </submittedName>
</protein>
<sequence length="135" mass="14760">MSIAKVTHVNPDELVKNPAFTNVVTVEGSGKTIYLGEINANNADGEVVGKGDMAVQAQQIMKNIQSALYSVGADWQHVIKWTVYVLKGQDPRPGFEAFQQYWGKRTNPPAVTMLFVCGLSNPDYLMGMEAMAIVP</sequence>
<evidence type="ECO:0000256" key="1">
    <source>
        <dbReference type="ARBA" id="ARBA00010552"/>
    </source>
</evidence>
<dbReference type="Pfam" id="PF01042">
    <property type="entry name" value="Ribonuc_L-PSP"/>
    <property type="match status" value="1"/>
</dbReference>
<gene>
    <name evidence="2" type="ORF">MKQ68_03715</name>
</gene>
<dbReference type="PANTHER" id="PTHR11803:SF58">
    <property type="entry name" value="PROTEIN HMF1-RELATED"/>
    <property type="match status" value="1"/>
</dbReference>
<dbReference type="InterPro" id="IPR006175">
    <property type="entry name" value="YjgF/YER057c/UK114"/>
</dbReference>
<dbReference type="SUPFAM" id="SSF55298">
    <property type="entry name" value="YjgF-like"/>
    <property type="match status" value="1"/>
</dbReference>
<comment type="similarity">
    <text evidence="1">Belongs to the RutC family.</text>
</comment>
<dbReference type="EMBL" id="CP107006">
    <property type="protein sequence ID" value="UYQ94198.1"/>
    <property type="molecule type" value="Genomic_DNA"/>
</dbReference>
<dbReference type="Gene3D" id="3.30.1330.40">
    <property type="entry name" value="RutC-like"/>
    <property type="match status" value="1"/>
</dbReference>
<dbReference type="RefSeq" id="WP_264282137.1">
    <property type="nucleotide sequence ID" value="NZ_CP107006.1"/>
</dbReference>
<keyword evidence="3" id="KW-1185">Reference proteome</keyword>
<accession>A0ABY6J3N6</accession>
<dbReference type="CDD" id="cd00448">
    <property type="entry name" value="YjgF_YER057c_UK114_family"/>
    <property type="match status" value="1"/>
</dbReference>
<dbReference type="Proteomes" id="UP001162741">
    <property type="component" value="Chromosome"/>
</dbReference>
<evidence type="ECO:0000313" key="2">
    <source>
        <dbReference type="EMBL" id="UYQ94198.1"/>
    </source>
</evidence>
<organism evidence="2 3">
    <name type="scientific">Chitinophaga horti</name>
    <dbReference type="NCBI Taxonomy" id="2920382"/>
    <lineage>
        <taxon>Bacteria</taxon>
        <taxon>Pseudomonadati</taxon>
        <taxon>Bacteroidota</taxon>
        <taxon>Chitinophagia</taxon>
        <taxon>Chitinophagales</taxon>
        <taxon>Chitinophagaceae</taxon>
        <taxon>Chitinophaga</taxon>
    </lineage>
</organism>
<evidence type="ECO:0000313" key="3">
    <source>
        <dbReference type="Proteomes" id="UP001162741"/>
    </source>
</evidence>
<dbReference type="PANTHER" id="PTHR11803">
    <property type="entry name" value="2-IMINOBUTANOATE/2-IMINOPROPANOATE DEAMINASE RIDA"/>
    <property type="match status" value="1"/>
</dbReference>
<dbReference type="InterPro" id="IPR035959">
    <property type="entry name" value="RutC-like_sf"/>
</dbReference>
<reference evidence="2" key="1">
    <citation type="submission" date="2022-10" db="EMBL/GenBank/DDBJ databases">
        <title>Chitinophaga sp. nov., isolated from soil.</title>
        <authorList>
            <person name="Jeon C.O."/>
        </authorList>
    </citation>
    <scope>NUCLEOTIDE SEQUENCE</scope>
    <source>
        <strain evidence="2">R8</strain>
    </source>
</reference>
<proteinExistence type="inferred from homology"/>